<sequence length="392" mass="43469">MNRLRILSLFVTVLVITIAGIAMSFFARGYKFDPKKFVIKPTGLLVVTSSPDGAQILVNGALESATNATISLVPETYDVEVKKEGFMPWKKRLDVKKEEVTKVDAALFPIAPSLSAVTFNGAINPVVSPDGTKVLFGIPSEDSQKVGLWVMELGNLPIGFSNDPRRISNLDPTNASWTWSPDSREILITIQTAKYILPSGGFTPQYQLVNIQGAKLEKTFAEWKTESSKKMDSSLSRLPEKLQEIFKNKTDNVTFSPDNNKVLYTASGSATIPDNLIPQLPGSSTQKQERVIKDGQTYVYDIKEDRNFLISDQKIKTDSSTIAWFPTSNHLLLAENNKITIMDYDGTNRQVIWNGPYDFPYAVPYPNSSRLLMLTKLGSGNSLANLYAVILK</sequence>
<gene>
    <name evidence="3" type="ORF">A3A77_02945</name>
</gene>
<dbReference type="Proteomes" id="UP000178659">
    <property type="component" value="Unassembled WGS sequence"/>
</dbReference>
<name>A0A1G1VBZ8_9BACT</name>
<keyword evidence="1" id="KW-0472">Membrane</keyword>
<feature type="domain" description="PEGA" evidence="2">
    <location>
        <begin position="43"/>
        <end position="107"/>
    </location>
</feature>
<organism evidence="3 4">
    <name type="scientific">Candidatus Blackburnbacteria bacterium RIFCSPLOWO2_01_FULL_40_20</name>
    <dbReference type="NCBI Taxonomy" id="1797519"/>
    <lineage>
        <taxon>Bacteria</taxon>
        <taxon>Candidatus Blackburniibacteriota</taxon>
    </lineage>
</organism>
<evidence type="ECO:0000313" key="4">
    <source>
        <dbReference type="Proteomes" id="UP000178659"/>
    </source>
</evidence>
<dbReference type="InterPro" id="IPR013229">
    <property type="entry name" value="PEGA"/>
</dbReference>
<keyword evidence="1" id="KW-0812">Transmembrane</keyword>
<feature type="transmembrane region" description="Helical" evidence="1">
    <location>
        <begin position="6"/>
        <end position="27"/>
    </location>
</feature>
<dbReference type="Pfam" id="PF08308">
    <property type="entry name" value="PEGA"/>
    <property type="match status" value="1"/>
</dbReference>
<evidence type="ECO:0000313" key="3">
    <source>
        <dbReference type="EMBL" id="OGY12807.1"/>
    </source>
</evidence>
<evidence type="ECO:0000256" key="1">
    <source>
        <dbReference type="SAM" id="Phobius"/>
    </source>
</evidence>
<reference evidence="3 4" key="1">
    <citation type="journal article" date="2016" name="Nat. Commun.">
        <title>Thousands of microbial genomes shed light on interconnected biogeochemical processes in an aquifer system.</title>
        <authorList>
            <person name="Anantharaman K."/>
            <person name="Brown C.T."/>
            <person name="Hug L.A."/>
            <person name="Sharon I."/>
            <person name="Castelle C.J."/>
            <person name="Probst A.J."/>
            <person name="Thomas B.C."/>
            <person name="Singh A."/>
            <person name="Wilkins M.J."/>
            <person name="Karaoz U."/>
            <person name="Brodie E.L."/>
            <person name="Williams K.H."/>
            <person name="Hubbard S.S."/>
            <person name="Banfield J.F."/>
        </authorList>
    </citation>
    <scope>NUCLEOTIDE SEQUENCE [LARGE SCALE GENOMIC DNA]</scope>
</reference>
<dbReference type="Gene3D" id="2.120.10.30">
    <property type="entry name" value="TolB, C-terminal domain"/>
    <property type="match status" value="1"/>
</dbReference>
<dbReference type="EMBL" id="MHCC01000024">
    <property type="protein sequence ID" value="OGY12807.1"/>
    <property type="molecule type" value="Genomic_DNA"/>
</dbReference>
<comment type="caution">
    <text evidence="3">The sequence shown here is derived from an EMBL/GenBank/DDBJ whole genome shotgun (WGS) entry which is preliminary data.</text>
</comment>
<dbReference type="InterPro" id="IPR011042">
    <property type="entry name" value="6-blade_b-propeller_TolB-like"/>
</dbReference>
<dbReference type="AlphaFoldDB" id="A0A1G1VBZ8"/>
<proteinExistence type="predicted"/>
<keyword evidence="1" id="KW-1133">Transmembrane helix</keyword>
<accession>A0A1G1VBZ8</accession>
<evidence type="ECO:0000259" key="2">
    <source>
        <dbReference type="Pfam" id="PF08308"/>
    </source>
</evidence>
<dbReference type="SUPFAM" id="SSF82171">
    <property type="entry name" value="DPP6 N-terminal domain-like"/>
    <property type="match status" value="1"/>
</dbReference>
<protein>
    <recommendedName>
        <fullName evidence="2">PEGA domain-containing protein</fullName>
    </recommendedName>
</protein>